<dbReference type="NCBIfam" id="NF008525">
    <property type="entry name" value="PRK11460.1"/>
    <property type="match status" value="1"/>
</dbReference>
<gene>
    <name evidence="4" type="primary">estB</name>
    <name evidence="4" type="ORF">VPAL9027_01753</name>
</gene>
<dbReference type="EC" id="3.1.1.1" evidence="4"/>
<protein>
    <submittedName>
        <fullName evidence="4">Carboxylesterase 2</fullName>
        <ecNumber evidence="4">3.1.1.1</ecNumber>
    </submittedName>
</protein>
<evidence type="ECO:0000256" key="2">
    <source>
        <dbReference type="ARBA" id="ARBA00022801"/>
    </source>
</evidence>
<proteinExistence type="inferred from homology"/>
<evidence type="ECO:0000256" key="1">
    <source>
        <dbReference type="ARBA" id="ARBA00006499"/>
    </source>
</evidence>
<dbReference type="Pfam" id="PF02230">
    <property type="entry name" value="Abhydrolase_2"/>
    <property type="match status" value="1"/>
</dbReference>
<dbReference type="InterPro" id="IPR029058">
    <property type="entry name" value="AB_hydrolase_fold"/>
</dbReference>
<organism evidence="4 5">
    <name type="scientific">Vibrio palustris</name>
    <dbReference type="NCBI Taxonomy" id="1918946"/>
    <lineage>
        <taxon>Bacteria</taxon>
        <taxon>Pseudomonadati</taxon>
        <taxon>Pseudomonadota</taxon>
        <taxon>Gammaproteobacteria</taxon>
        <taxon>Vibrionales</taxon>
        <taxon>Vibrionaceae</taxon>
        <taxon>Vibrio</taxon>
    </lineage>
</organism>
<dbReference type="AlphaFoldDB" id="A0A1R4B4E1"/>
<dbReference type="Gene3D" id="3.40.50.1820">
    <property type="entry name" value="alpha/beta hydrolase"/>
    <property type="match status" value="1"/>
</dbReference>
<dbReference type="OrthoDB" id="9801763at2"/>
<keyword evidence="2 4" id="KW-0378">Hydrolase</keyword>
<dbReference type="Proteomes" id="UP000189475">
    <property type="component" value="Unassembled WGS sequence"/>
</dbReference>
<name>A0A1R4B4E1_9VIBR</name>
<dbReference type="GO" id="GO:0106435">
    <property type="term" value="F:carboxylesterase activity"/>
    <property type="evidence" value="ECO:0007669"/>
    <property type="project" value="UniProtKB-EC"/>
</dbReference>
<sequence>MTPALILQRPSDPKRLILMFHGVGATPQSLASLGENLAKHFTDTAVISVQAPDDSDFGEGFQWFSVQGVTEENRLAKIQATMPRFMDTIRAWQQELSVTADNTVLIGFSQGAIMALSSTQIHDERMASHVISLSGRFANTPGTVPLGTKVHFLHGDQDPVIAHQFAQQAYTALHELGAETTYDLLPNLGHSINQIEVDLIVNYLQSSDE</sequence>
<accession>A0A1R4B4E1</accession>
<dbReference type="STRING" id="1918946.VPAL9027_01753"/>
<dbReference type="InterPro" id="IPR003140">
    <property type="entry name" value="PLipase/COase/thioEstase"/>
</dbReference>
<dbReference type="RefSeq" id="WP_077314189.1">
    <property type="nucleotide sequence ID" value="NZ_AP024888.1"/>
</dbReference>
<dbReference type="SUPFAM" id="SSF53474">
    <property type="entry name" value="alpha/beta-Hydrolases"/>
    <property type="match status" value="1"/>
</dbReference>
<reference evidence="4 5" key="1">
    <citation type="submission" date="2017-02" db="EMBL/GenBank/DDBJ databases">
        <authorList>
            <person name="Peterson S.W."/>
        </authorList>
    </citation>
    <scope>NUCLEOTIDE SEQUENCE [LARGE SCALE GENOMIC DNA]</scope>
    <source>
        <strain evidence="4 5">CECT 9027</strain>
    </source>
</reference>
<dbReference type="EMBL" id="FUFT01000005">
    <property type="protein sequence ID" value="SJL83775.1"/>
    <property type="molecule type" value="Genomic_DNA"/>
</dbReference>
<feature type="domain" description="Phospholipase/carboxylesterase/thioesterase" evidence="3">
    <location>
        <begin position="10"/>
        <end position="205"/>
    </location>
</feature>
<comment type="similarity">
    <text evidence="1">Belongs to the AB hydrolase superfamily. AB hydrolase 2 family.</text>
</comment>
<evidence type="ECO:0000313" key="4">
    <source>
        <dbReference type="EMBL" id="SJL83775.1"/>
    </source>
</evidence>
<evidence type="ECO:0000259" key="3">
    <source>
        <dbReference type="Pfam" id="PF02230"/>
    </source>
</evidence>
<dbReference type="PANTHER" id="PTHR10655">
    <property type="entry name" value="LYSOPHOSPHOLIPASE-RELATED"/>
    <property type="match status" value="1"/>
</dbReference>
<keyword evidence="5" id="KW-1185">Reference proteome</keyword>
<dbReference type="InterPro" id="IPR050565">
    <property type="entry name" value="LYPA1-2/EST-like"/>
</dbReference>
<evidence type="ECO:0000313" key="5">
    <source>
        <dbReference type="Proteomes" id="UP000189475"/>
    </source>
</evidence>
<dbReference type="PANTHER" id="PTHR10655:SF17">
    <property type="entry name" value="LYSOPHOSPHOLIPASE-LIKE PROTEIN 1"/>
    <property type="match status" value="1"/>
</dbReference>